<dbReference type="OrthoDB" id="10470at2157"/>
<dbReference type="GO" id="GO:0006424">
    <property type="term" value="P:glutamyl-tRNA aminoacylation"/>
    <property type="evidence" value="ECO:0007669"/>
    <property type="project" value="UniProtKB-UniRule"/>
</dbReference>
<dbReference type="GeneID" id="14408106"/>
<dbReference type="FunFam" id="3.40.50.620:FF:000222">
    <property type="entry name" value="Glutamate--tRNA ligase"/>
    <property type="match status" value="1"/>
</dbReference>
<dbReference type="SUPFAM" id="SSF50715">
    <property type="entry name" value="Ribosomal protein L25-like"/>
    <property type="match status" value="1"/>
</dbReference>
<evidence type="ECO:0000256" key="8">
    <source>
        <dbReference type="ARBA" id="ARBA00023146"/>
    </source>
</evidence>
<dbReference type="Proteomes" id="UP000010866">
    <property type="component" value="Chromosome"/>
</dbReference>
<dbReference type="RefSeq" id="WP_015324223.1">
    <property type="nucleotide sequence ID" value="NC_019977.1"/>
</dbReference>
<dbReference type="InterPro" id="IPR020056">
    <property type="entry name" value="Rbsml_bL25/Gln-tRNA_synth_N"/>
</dbReference>
<evidence type="ECO:0000256" key="7">
    <source>
        <dbReference type="ARBA" id="ARBA00022917"/>
    </source>
</evidence>
<feature type="domain" description="tRNA synthetases class I (E and Q) anti-codon binding" evidence="13">
    <location>
        <begin position="509"/>
        <end position="556"/>
    </location>
</feature>
<keyword evidence="5 10" id="KW-0547">Nucleotide-binding</keyword>
<dbReference type="PANTHER" id="PTHR43097:SF5">
    <property type="entry name" value="GLUTAMATE--TRNA LIGASE"/>
    <property type="match status" value="1"/>
</dbReference>
<comment type="function">
    <text evidence="10">Catalyzes the attachment of glutamate to tRNA(Glu) in a two-step reaction: glutamate is first activated by ATP to form Glu-AMP and then transferred to the acceptor end of tRNA(Glu).</text>
</comment>
<keyword evidence="6 10" id="KW-0067">ATP-binding</keyword>
<dbReference type="EC" id="6.1.1.17" evidence="10"/>
<dbReference type="Pfam" id="PF03950">
    <property type="entry name" value="tRNA-synt_1c_C"/>
    <property type="match status" value="1"/>
</dbReference>
<dbReference type="GO" id="GO:0005524">
    <property type="term" value="F:ATP binding"/>
    <property type="evidence" value="ECO:0007669"/>
    <property type="project" value="UniProtKB-UniRule"/>
</dbReference>
<dbReference type="HAMAP" id="MF_02076">
    <property type="entry name" value="Glu_tRNA_synth_type2"/>
    <property type="match status" value="1"/>
</dbReference>
<evidence type="ECO:0000256" key="1">
    <source>
        <dbReference type="ARBA" id="ARBA00004496"/>
    </source>
</evidence>
<dbReference type="PRINTS" id="PR00987">
    <property type="entry name" value="TRNASYNTHGLU"/>
</dbReference>
<dbReference type="InterPro" id="IPR020058">
    <property type="entry name" value="Glu/Gln-tRNA-synth_Ib_cat-dom"/>
</dbReference>
<evidence type="ECO:0000313" key="14">
    <source>
        <dbReference type="EMBL" id="AGB49056.1"/>
    </source>
</evidence>
<keyword evidence="8 10" id="KW-0030">Aminoacyl-tRNA synthetase</keyword>
<evidence type="ECO:0000256" key="5">
    <source>
        <dbReference type="ARBA" id="ARBA00022741"/>
    </source>
</evidence>
<sequence length="569" mass="65297">MTLTDEDKQIIEKYALQNAVKYGKAPQLAAVMSKVMGECTHLRASAKEVSPLIQEILERVSKEKPEQWQARLEELAPEMIANMCAKKEPAKGLKPLEGAECGKVVMRFAPNPNGPPTLGSTRGIVVNSEYVKMYEGKLIIRFDDTDPQTKRPMLEAYDWYLDDCRWLGAEPDQVVIASDRIPLYYRYARQIIEQGNAYVCFCTSEEFKSLKDASEPCPHRNTSPQENLVYWDKMLAGEYEAKDAVLRLKTDIKHKDPAMRDYGIFRIVKQPHPRPKVDDRYVVWPLLDFEGAIEDHELGTTHIIRGKDLMDSEKRQTYIYKYLGWEYPKTLHWGRVKMHEFGKFSTSTLRRAIEEGEYSGWDDPRLPTLRAMRRRGILPQAIRKFMIEMGVGETDVSISMDTLYAENRKMVDPIASRYFFVWDPVELPIAGAEPRTAKPPLHPTENKGHRSIDVTDRVFVCKDDVEQLQAGSHIRLKDLYNVEITSVAPLQARYIGDEVANLKKDRMKIIHWAPVDGIPVKVLSPDGEFKGIGEKMISTELDKIVQFERFGFCRIDSVGSEILAYFTHK</sequence>
<dbReference type="CDD" id="cd09287">
    <property type="entry name" value="GluRS_non_core"/>
    <property type="match status" value="1"/>
</dbReference>
<evidence type="ECO:0000256" key="2">
    <source>
        <dbReference type="ARBA" id="ARBA00008927"/>
    </source>
</evidence>
<dbReference type="InterPro" id="IPR011035">
    <property type="entry name" value="Ribosomal_bL25/Gln-tRNA_synth"/>
</dbReference>
<dbReference type="InterPro" id="IPR050132">
    <property type="entry name" value="Gln/Glu-tRNA_Ligase"/>
</dbReference>
<dbReference type="NCBIfam" id="NF003169">
    <property type="entry name" value="PRK04156.1"/>
    <property type="match status" value="1"/>
</dbReference>
<dbReference type="Gene3D" id="2.40.240.10">
    <property type="entry name" value="Ribosomal Protein L25, Chain P"/>
    <property type="match status" value="1"/>
</dbReference>
<protein>
    <recommendedName>
        <fullName evidence="10">Glutamate--tRNA ligase</fullName>
        <ecNumber evidence="10">6.1.1.17</ecNumber>
    </recommendedName>
    <alternativeName>
        <fullName evidence="10">Glutamyl-tRNA synthetase</fullName>
        <shortName evidence="10">GluRS</shortName>
    </alternativeName>
</protein>
<dbReference type="GO" id="GO:0004818">
    <property type="term" value="F:glutamate-tRNA ligase activity"/>
    <property type="evidence" value="ECO:0007669"/>
    <property type="project" value="UniProtKB-UniRule"/>
</dbReference>
<dbReference type="InterPro" id="IPR020059">
    <property type="entry name" value="Glu/Gln-tRNA-synth_Ib_codon-bd"/>
</dbReference>
<proteinExistence type="inferred from homology"/>
<dbReference type="InterPro" id="IPR014729">
    <property type="entry name" value="Rossmann-like_a/b/a_fold"/>
</dbReference>
<gene>
    <name evidence="10" type="primary">gltX</name>
    <name evidence="14" type="ordered locus">Metho_0813</name>
</gene>
<keyword evidence="15" id="KW-1185">Reference proteome</keyword>
<evidence type="ECO:0000259" key="13">
    <source>
        <dbReference type="Pfam" id="PF20974"/>
    </source>
</evidence>
<evidence type="ECO:0000256" key="4">
    <source>
        <dbReference type="ARBA" id="ARBA00022598"/>
    </source>
</evidence>
<evidence type="ECO:0000259" key="11">
    <source>
        <dbReference type="Pfam" id="PF00749"/>
    </source>
</evidence>
<dbReference type="GO" id="GO:0005829">
    <property type="term" value="C:cytosol"/>
    <property type="evidence" value="ECO:0007669"/>
    <property type="project" value="TreeGrafter"/>
</dbReference>
<organism evidence="14 15">
    <name type="scientific">Methanomethylovorans hollandica (strain DSM 15978 / NBRC 107637 / DMS1)</name>
    <dbReference type="NCBI Taxonomy" id="867904"/>
    <lineage>
        <taxon>Archaea</taxon>
        <taxon>Methanobacteriati</taxon>
        <taxon>Methanobacteriota</taxon>
        <taxon>Stenosarchaea group</taxon>
        <taxon>Methanomicrobia</taxon>
        <taxon>Methanosarcinales</taxon>
        <taxon>Methanosarcinaceae</taxon>
        <taxon>Methanomethylovorans</taxon>
    </lineage>
</organism>
<keyword evidence="3 10" id="KW-0963">Cytoplasm</keyword>
<dbReference type="HOGENOM" id="CLU_001882_1_3_2"/>
<dbReference type="Gene3D" id="2.40.240.100">
    <property type="match status" value="1"/>
</dbReference>
<name>L0KV90_METHD</name>
<dbReference type="InterPro" id="IPR004526">
    <property type="entry name" value="Glu-tRNA-synth_arc/euk"/>
</dbReference>
<evidence type="ECO:0000259" key="12">
    <source>
        <dbReference type="Pfam" id="PF03950"/>
    </source>
</evidence>
<keyword evidence="4 10" id="KW-0436">Ligase</keyword>
<dbReference type="Pfam" id="PF00749">
    <property type="entry name" value="tRNA-synt_1c"/>
    <property type="match status" value="1"/>
</dbReference>
<feature type="short sequence motif" description="'HIGH' region" evidence="10">
    <location>
        <begin position="110"/>
        <end position="120"/>
    </location>
</feature>
<evidence type="ECO:0000256" key="6">
    <source>
        <dbReference type="ARBA" id="ARBA00022840"/>
    </source>
</evidence>
<dbReference type="NCBIfam" id="TIGR00463">
    <property type="entry name" value="gltX_arch"/>
    <property type="match status" value="1"/>
</dbReference>
<dbReference type="KEGG" id="mhz:Metho_0813"/>
<dbReference type="PANTHER" id="PTHR43097">
    <property type="entry name" value="GLUTAMINE-TRNA LIGASE"/>
    <property type="match status" value="1"/>
</dbReference>
<dbReference type="Gene3D" id="3.40.50.620">
    <property type="entry name" value="HUPs"/>
    <property type="match status" value="1"/>
</dbReference>
<comment type="catalytic activity">
    <reaction evidence="9 10">
        <text>tRNA(Glu) + L-glutamate + ATP = L-glutamyl-tRNA(Glu) + AMP + diphosphate</text>
        <dbReference type="Rhea" id="RHEA:23540"/>
        <dbReference type="Rhea" id="RHEA-COMP:9663"/>
        <dbReference type="Rhea" id="RHEA-COMP:9680"/>
        <dbReference type="ChEBI" id="CHEBI:29985"/>
        <dbReference type="ChEBI" id="CHEBI:30616"/>
        <dbReference type="ChEBI" id="CHEBI:33019"/>
        <dbReference type="ChEBI" id="CHEBI:78442"/>
        <dbReference type="ChEBI" id="CHEBI:78520"/>
        <dbReference type="ChEBI" id="CHEBI:456215"/>
        <dbReference type="EC" id="6.1.1.17"/>
    </reaction>
</comment>
<evidence type="ECO:0000256" key="9">
    <source>
        <dbReference type="ARBA" id="ARBA00048351"/>
    </source>
</evidence>
<dbReference type="STRING" id="867904.Metho_0813"/>
<dbReference type="EMBL" id="CP003362">
    <property type="protein sequence ID" value="AGB49056.1"/>
    <property type="molecule type" value="Genomic_DNA"/>
</dbReference>
<dbReference type="Pfam" id="PF20974">
    <property type="entry name" value="tRNA-synt_1c_C2"/>
    <property type="match status" value="1"/>
</dbReference>
<evidence type="ECO:0000256" key="10">
    <source>
        <dbReference type="HAMAP-Rule" id="MF_02076"/>
    </source>
</evidence>
<comment type="similarity">
    <text evidence="2 10">Belongs to the class-I aminoacyl-tRNA synthetase family. Glutamate--tRNA ligase type 2 subfamily.</text>
</comment>
<reference evidence="15" key="1">
    <citation type="submission" date="2012-02" db="EMBL/GenBank/DDBJ databases">
        <title>Complete sequence of chromosome of Methanomethylovorans hollandica DSM 15978.</title>
        <authorList>
            <person name="Lucas S."/>
            <person name="Copeland A."/>
            <person name="Lapidus A."/>
            <person name="Glavina del Rio T."/>
            <person name="Dalin E."/>
            <person name="Tice H."/>
            <person name="Bruce D."/>
            <person name="Goodwin L."/>
            <person name="Pitluck S."/>
            <person name="Peters L."/>
            <person name="Mikhailova N."/>
            <person name="Held B."/>
            <person name="Kyrpides N."/>
            <person name="Mavromatis K."/>
            <person name="Ivanova N."/>
            <person name="Brettin T."/>
            <person name="Detter J.C."/>
            <person name="Han C."/>
            <person name="Larimer F."/>
            <person name="Land M."/>
            <person name="Hauser L."/>
            <person name="Markowitz V."/>
            <person name="Cheng J.-F."/>
            <person name="Hugenholtz P."/>
            <person name="Woyke T."/>
            <person name="Wu D."/>
            <person name="Spring S."/>
            <person name="Schroeder M."/>
            <person name="Brambilla E."/>
            <person name="Klenk H.-P."/>
            <person name="Eisen J.A."/>
        </authorList>
    </citation>
    <scope>NUCLEOTIDE SEQUENCE [LARGE SCALE GENOMIC DNA]</scope>
    <source>
        <strain evidence="15">DSM 15978 / NBRC 107637 / DMS1</strain>
    </source>
</reference>
<dbReference type="GO" id="GO:0043604">
    <property type="term" value="P:amide biosynthetic process"/>
    <property type="evidence" value="ECO:0007669"/>
    <property type="project" value="TreeGrafter"/>
</dbReference>
<dbReference type="SUPFAM" id="SSF52374">
    <property type="entry name" value="Nucleotidylyl transferase"/>
    <property type="match status" value="1"/>
</dbReference>
<keyword evidence="7 10" id="KW-0648">Protein biosynthesis</keyword>
<evidence type="ECO:0000313" key="15">
    <source>
        <dbReference type="Proteomes" id="UP000010866"/>
    </source>
</evidence>
<comment type="subcellular location">
    <subcellularLocation>
        <location evidence="1 10">Cytoplasm</location>
    </subcellularLocation>
</comment>
<accession>L0KV90</accession>
<feature type="domain" description="Glutamyl/glutaminyl-tRNA synthetase class Ib catalytic" evidence="11">
    <location>
        <begin position="103"/>
        <end position="411"/>
    </location>
</feature>
<dbReference type="InterPro" id="IPR049437">
    <property type="entry name" value="tRNA-synt_1c_C2"/>
</dbReference>
<evidence type="ECO:0000256" key="3">
    <source>
        <dbReference type="ARBA" id="ARBA00022490"/>
    </source>
</evidence>
<dbReference type="InterPro" id="IPR000924">
    <property type="entry name" value="Glu/Gln-tRNA-synth"/>
</dbReference>
<dbReference type="AlphaFoldDB" id="L0KV90"/>
<feature type="domain" description="Glutamyl/glutaminyl-tRNA synthetase class Ib anti-codon binding" evidence="12">
    <location>
        <begin position="415"/>
        <end position="487"/>
    </location>
</feature>